<dbReference type="SUPFAM" id="SSF52540">
    <property type="entry name" value="P-loop containing nucleoside triphosphate hydrolases"/>
    <property type="match status" value="1"/>
</dbReference>
<evidence type="ECO:0000256" key="2">
    <source>
        <dbReference type="ARBA" id="ARBA00022448"/>
    </source>
</evidence>
<dbReference type="Pfam" id="PF00005">
    <property type="entry name" value="ABC_tran"/>
    <property type="match status" value="1"/>
</dbReference>
<protein>
    <submittedName>
        <fullName evidence="6">ABC transporter ATP-binding protein</fullName>
    </submittedName>
</protein>
<dbReference type="GO" id="GO:0016887">
    <property type="term" value="F:ATP hydrolysis activity"/>
    <property type="evidence" value="ECO:0007669"/>
    <property type="project" value="InterPro"/>
</dbReference>
<keyword evidence="7" id="KW-1185">Reference proteome</keyword>
<reference evidence="6 7" key="1">
    <citation type="submission" date="2015-09" db="EMBL/GenBank/DDBJ databases">
        <authorList>
            <person name="Jackson K.R."/>
            <person name="Lunt B.L."/>
            <person name="Fisher J.N.B."/>
            <person name="Gardner A.V."/>
            <person name="Bailey M.E."/>
            <person name="Deus L.M."/>
            <person name="Earl A.S."/>
            <person name="Gibby P.D."/>
            <person name="Hartmann K.A."/>
            <person name="Liu J.E."/>
            <person name="Manci A.M."/>
            <person name="Nielsen D.A."/>
            <person name="Solomon M.B."/>
            <person name="Breakwell D.P."/>
            <person name="Burnett S.H."/>
            <person name="Grose J.H."/>
        </authorList>
    </citation>
    <scope>NUCLEOTIDE SEQUENCE [LARGE SCALE GENOMIC DNA]</scope>
    <source>
        <strain evidence="6 7">16</strain>
    </source>
</reference>
<organism evidence="6 7">
    <name type="scientific">Prosthecodimorpha hirschii</name>
    <dbReference type="NCBI Taxonomy" id="665126"/>
    <lineage>
        <taxon>Bacteria</taxon>
        <taxon>Pseudomonadati</taxon>
        <taxon>Pseudomonadota</taxon>
        <taxon>Alphaproteobacteria</taxon>
        <taxon>Hyphomicrobiales</taxon>
        <taxon>Ancalomicrobiaceae</taxon>
        <taxon>Prosthecodimorpha</taxon>
    </lineage>
</organism>
<dbReference type="GO" id="GO:0005524">
    <property type="term" value="F:ATP binding"/>
    <property type="evidence" value="ECO:0007669"/>
    <property type="project" value="UniProtKB-KW"/>
</dbReference>
<proteinExistence type="inferred from homology"/>
<evidence type="ECO:0000313" key="6">
    <source>
        <dbReference type="EMBL" id="KPL51783.1"/>
    </source>
</evidence>
<evidence type="ECO:0000313" key="7">
    <source>
        <dbReference type="Proteomes" id="UP000048984"/>
    </source>
</evidence>
<evidence type="ECO:0000256" key="4">
    <source>
        <dbReference type="ARBA" id="ARBA00022840"/>
    </source>
</evidence>
<evidence type="ECO:0000259" key="5">
    <source>
        <dbReference type="PROSITE" id="PS50893"/>
    </source>
</evidence>
<feature type="domain" description="ABC transporter" evidence="5">
    <location>
        <begin position="12"/>
        <end position="232"/>
    </location>
</feature>
<dbReference type="SMART" id="SM00382">
    <property type="entry name" value="AAA"/>
    <property type="match status" value="1"/>
</dbReference>
<evidence type="ECO:0000256" key="1">
    <source>
        <dbReference type="ARBA" id="ARBA00005417"/>
    </source>
</evidence>
<keyword evidence="3" id="KW-0547">Nucleotide-binding</keyword>
<dbReference type="EMBL" id="LJYW01000001">
    <property type="protein sequence ID" value="KPL51783.1"/>
    <property type="molecule type" value="Genomic_DNA"/>
</dbReference>
<reference evidence="6 7" key="2">
    <citation type="submission" date="2015-10" db="EMBL/GenBank/DDBJ databases">
        <title>Draft Genome Sequence of Prosthecomicrobium hirschii ATCC 27832.</title>
        <authorList>
            <person name="Daniel J."/>
            <person name="Givan S.A."/>
            <person name="Brun Y.V."/>
            <person name="Brown P.J."/>
        </authorList>
    </citation>
    <scope>NUCLEOTIDE SEQUENCE [LARGE SCALE GENOMIC DNA]</scope>
    <source>
        <strain evidence="6 7">16</strain>
    </source>
</reference>
<dbReference type="PANTHER" id="PTHR42788">
    <property type="entry name" value="TAURINE IMPORT ATP-BINDING PROTEIN-RELATED"/>
    <property type="match status" value="1"/>
</dbReference>
<dbReference type="InterPro" id="IPR050166">
    <property type="entry name" value="ABC_transporter_ATP-bind"/>
</dbReference>
<dbReference type="Gene3D" id="3.40.50.300">
    <property type="entry name" value="P-loop containing nucleotide triphosphate hydrolases"/>
    <property type="match status" value="1"/>
</dbReference>
<dbReference type="InterPro" id="IPR003439">
    <property type="entry name" value="ABC_transporter-like_ATP-bd"/>
</dbReference>
<dbReference type="RefSeq" id="WP_054357946.1">
    <property type="nucleotide sequence ID" value="NZ_LJYW01000001.1"/>
</dbReference>
<dbReference type="STRING" id="665126.ABB55_05685"/>
<evidence type="ECO:0000256" key="3">
    <source>
        <dbReference type="ARBA" id="ARBA00022741"/>
    </source>
</evidence>
<keyword evidence="4 6" id="KW-0067">ATP-binding</keyword>
<name>A0A0P6VI81_9HYPH</name>
<comment type="caution">
    <text evidence="6">The sequence shown here is derived from an EMBL/GenBank/DDBJ whole genome shotgun (WGS) entry which is preliminary data.</text>
</comment>
<sequence>MLLAGASGTLEVRIDEKRFRSAEGGAVTAVAGLDFSVPAGDFACLIGPSGCGKSTTLRILLGLDRDFSGHVTLPAAGARTGVMFQEPRLLPWRTVEDNVRLMLPPARRGTDLGPLFAELDLAEARTRFPQELSLGMERRVALARALAVEPDLLVLDEPLVSLDDMTAARLRRLIAAAAAVRGVTVLMVTHNVREALEMADRLILLAPRPTRVIGEERLDRRRGDRPPVWIDSIRADLARRYPGTISED</sequence>
<dbReference type="PROSITE" id="PS50893">
    <property type="entry name" value="ABC_TRANSPORTER_2"/>
    <property type="match status" value="1"/>
</dbReference>
<gene>
    <name evidence="6" type="ORF">ABB55_05685</name>
</gene>
<comment type="similarity">
    <text evidence="1">Belongs to the ABC transporter superfamily.</text>
</comment>
<dbReference type="PANTHER" id="PTHR42788:SF19">
    <property type="entry name" value="ALIPHATIC SULFONATES IMPORT ATP-BINDING PROTEIN SSUB 2"/>
    <property type="match status" value="1"/>
</dbReference>
<dbReference type="AlphaFoldDB" id="A0A0P6VI81"/>
<dbReference type="InterPro" id="IPR027417">
    <property type="entry name" value="P-loop_NTPase"/>
</dbReference>
<dbReference type="InterPro" id="IPR003593">
    <property type="entry name" value="AAA+_ATPase"/>
</dbReference>
<keyword evidence="2" id="KW-0813">Transport</keyword>
<accession>A0A0P6VI81</accession>
<dbReference type="Proteomes" id="UP000048984">
    <property type="component" value="Unassembled WGS sequence"/>
</dbReference>